<evidence type="ECO:0000313" key="3">
    <source>
        <dbReference type="Proteomes" id="UP000600565"/>
    </source>
</evidence>
<accession>A0ABR8XN25</accession>
<comment type="caution">
    <text evidence="2">The sequence shown here is derived from an EMBL/GenBank/DDBJ whole genome shotgun (WGS) entry which is preliminary data.</text>
</comment>
<evidence type="ECO:0000313" key="2">
    <source>
        <dbReference type="EMBL" id="MBD8033335.1"/>
    </source>
</evidence>
<keyword evidence="1" id="KW-0812">Transmembrane</keyword>
<reference evidence="2 3" key="1">
    <citation type="submission" date="2020-08" db="EMBL/GenBank/DDBJ databases">
        <title>A Genomic Blueprint of the Chicken Gut Microbiome.</title>
        <authorList>
            <person name="Gilroy R."/>
            <person name="Ravi A."/>
            <person name="Getino M."/>
            <person name="Pursley I."/>
            <person name="Horton D.L."/>
            <person name="Alikhan N.-F."/>
            <person name="Baker D."/>
            <person name="Gharbi K."/>
            <person name="Hall N."/>
            <person name="Watson M."/>
            <person name="Adriaenssens E.M."/>
            <person name="Foster-Nyarko E."/>
            <person name="Jarju S."/>
            <person name="Secka A."/>
            <person name="Antonio M."/>
            <person name="Oren A."/>
            <person name="Chaudhuri R."/>
            <person name="La Ragione R.M."/>
            <person name="Hildebrand F."/>
            <person name="Pallen M.J."/>
        </authorList>
    </citation>
    <scope>NUCLEOTIDE SEQUENCE [LARGE SCALE GENOMIC DNA]</scope>
    <source>
        <strain evidence="2 3">Sa1YVA6</strain>
    </source>
</reference>
<sequence>MNSPNKQKSIEEEIRDIKKQTLKVLTIIFLGILSSIIYWIYFEEDLLVESQSPFDDKKVIINEVGNWFIGGSNKIKIYFKEDGRTRNFKRVEVDNFRESNTKERYNIVWIDENRISIAMVFERSTQGLEYNFTTNSIEME</sequence>
<dbReference type="EMBL" id="JACSPW010000008">
    <property type="protein sequence ID" value="MBD8033335.1"/>
    <property type="molecule type" value="Genomic_DNA"/>
</dbReference>
<feature type="transmembrane region" description="Helical" evidence="1">
    <location>
        <begin position="21"/>
        <end position="41"/>
    </location>
</feature>
<organism evidence="2 3">
    <name type="scientific">Solibacillus merdavium</name>
    <dbReference type="NCBI Taxonomy" id="2762218"/>
    <lineage>
        <taxon>Bacteria</taxon>
        <taxon>Bacillati</taxon>
        <taxon>Bacillota</taxon>
        <taxon>Bacilli</taxon>
        <taxon>Bacillales</taxon>
        <taxon>Caryophanaceae</taxon>
        <taxon>Solibacillus</taxon>
    </lineage>
</organism>
<evidence type="ECO:0000256" key="1">
    <source>
        <dbReference type="SAM" id="Phobius"/>
    </source>
</evidence>
<dbReference type="Proteomes" id="UP000600565">
    <property type="component" value="Unassembled WGS sequence"/>
</dbReference>
<keyword evidence="1" id="KW-0472">Membrane</keyword>
<keyword evidence="1" id="KW-1133">Transmembrane helix</keyword>
<gene>
    <name evidence="2" type="ORF">H9632_09660</name>
</gene>
<proteinExistence type="predicted"/>
<name>A0ABR8XN25_9BACL</name>
<keyword evidence="3" id="KW-1185">Reference proteome</keyword>
<dbReference type="RefSeq" id="WP_191703899.1">
    <property type="nucleotide sequence ID" value="NZ_JACSPW010000008.1"/>
</dbReference>
<protein>
    <submittedName>
        <fullName evidence="2">Uncharacterized protein</fullName>
    </submittedName>
</protein>